<evidence type="ECO:0000313" key="1">
    <source>
        <dbReference type="EMBL" id="MDP5276736.1"/>
    </source>
</evidence>
<dbReference type="Proteomes" id="UP001231941">
    <property type="component" value="Unassembled WGS sequence"/>
</dbReference>
<evidence type="ECO:0000313" key="2">
    <source>
        <dbReference type="Proteomes" id="UP001231941"/>
    </source>
</evidence>
<gene>
    <name evidence="1" type="ORF">Q5Y73_21825</name>
</gene>
<organism evidence="1 2">
    <name type="scientific">Chengkuizengella axinellae</name>
    <dbReference type="NCBI Taxonomy" id="3064388"/>
    <lineage>
        <taxon>Bacteria</taxon>
        <taxon>Bacillati</taxon>
        <taxon>Bacillota</taxon>
        <taxon>Bacilli</taxon>
        <taxon>Bacillales</taxon>
        <taxon>Paenibacillaceae</taxon>
        <taxon>Chengkuizengella</taxon>
    </lineage>
</organism>
<dbReference type="EMBL" id="JAVAMP010000018">
    <property type="protein sequence ID" value="MDP5276736.1"/>
    <property type="molecule type" value="Genomic_DNA"/>
</dbReference>
<name>A0ABT9J542_9BACL</name>
<protein>
    <submittedName>
        <fullName evidence="1">DUF4489 domain-containing protein</fullName>
    </submittedName>
</protein>
<keyword evidence="2" id="KW-1185">Reference proteome</keyword>
<accession>A0ABT9J542</accession>
<comment type="caution">
    <text evidence="1">The sequence shown here is derived from an EMBL/GenBank/DDBJ whole genome shotgun (WGS) entry which is preliminary data.</text>
</comment>
<sequence>MSNKVCSPTLKCGKIFSVNLPSELTINDPPIDLAQVKVNIENLKKPCVQLNYSQNIQFEVYGLNPSFSIVYRLVRTNGKTDGTIFLEEWSLTFSEVYATTIPNINTIEPLVVNYCDCICVKGVESFTYTLQLAKVTTTNCNYNITNEVISAIAICGTDSS</sequence>
<dbReference type="RefSeq" id="WP_305994044.1">
    <property type="nucleotide sequence ID" value="NZ_JAVAMP010000018.1"/>
</dbReference>
<reference evidence="1 2" key="1">
    <citation type="submission" date="2023-08" db="EMBL/GenBank/DDBJ databases">
        <authorList>
            <person name="Park J.-S."/>
        </authorList>
    </citation>
    <scope>NUCLEOTIDE SEQUENCE [LARGE SCALE GENOMIC DNA]</scope>
    <source>
        <strain evidence="1 2">2205SS18-9</strain>
    </source>
</reference>
<dbReference type="InterPro" id="IPR027972">
    <property type="entry name" value="DUF4489"/>
</dbReference>
<proteinExistence type="predicted"/>
<dbReference type="Pfam" id="PF14879">
    <property type="entry name" value="DUF4489"/>
    <property type="match status" value="1"/>
</dbReference>